<dbReference type="CDD" id="cd08255">
    <property type="entry name" value="2-desacetyl-2-hydroxyethyl_bacteriochlorophyllide_like"/>
    <property type="match status" value="1"/>
</dbReference>
<evidence type="ECO:0000256" key="1">
    <source>
        <dbReference type="ARBA" id="ARBA00001947"/>
    </source>
</evidence>
<dbReference type="InterPro" id="IPR006176">
    <property type="entry name" value="3-OHacyl-CoA_DH_NAD-bd"/>
</dbReference>
<proteinExistence type="inferred from homology"/>
<dbReference type="Proteomes" id="UP000637980">
    <property type="component" value="Unassembled WGS sequence"/>
</dbReference>
<gene>
    <name evidence="7" type="ORF">GCM10007094_09860</name>
</gene>
<dbReference type="Gene3D" id="3.40.50.720">
    <property type="entry name" value="NAD(P)-binding Rossmann-like Domain"/>
    <property type="match status" value="1"/>
</dbReference>
<evidence type="ECO:0000259" key="6">
    <source>
        <dbReference type="Pfam" id="PF02737"/>
    </source>
</evidence>
<keyword evidence="5" id="KW-0560">Oxidoreductase</keyword>
<comment type="cofactor">
    <cofactor evidence="1">
        <name>Zn(2+)</name>
        <dbReference type="ChEBI" id="CHEBI:29105"/>
    </cofactor>
</comment>
<organism evidence="7 8">
    <name type="scientific">Pseudovibrio japonicus</name>
    <dbReference type="NCBI Taxonomy" id="366534"/>
    <lineage>
        <taxon>Bacteria</taxon>
        <taxon>Pseudomonadati</taxon>
        <taxon>Pseudomonadota</taxon>
        <taxon>Alphaproteobacteria</taxon>
        <taxon>Hyphomicrobiales</taxon>
        <taxon>Stappiaceae</taxon>
        <taxon>Pseudovibrio</taxon>
    </lineage>
</organism>
<sequence>MSEIARALWYTAPQTIEIREEKLSKSTGNRVYLKTHASAVSRGTEAIIFRGDVPVSERARMLAPFQEGTFPFPVKYGYANVSEVIETTADLEAGQRVFSLFPHQCSFLLPADALYPIPADLPSTRATLAANMETALNIVWDAGVLPCARIAVVGAGTVGALVGYLCARTPGVQVTLVDVNPKRQDITDALSCAFALPEDAPRNQDVVVHCSASEAGLNTALRVAGKEARIVEASWFGSQASGLYLGGGFHSQRLSLVSSQVGQVAPVMRPRWTHRRRMEAAISLLQDDVLDILLAAPIEFEDAPQSLGDVLSGKRDTLCQPIVYS</sequence>
<dbReference type="Pfam" id="PF02737">
    <property type="entry name" value="3HCDH_N"/>
    <property type="match status" value="1"/>
</dbReference>
<dbReference type="EMBL" id="BMXE01000002">
    <property type="protein sequence ID" value="GHB23926.1"/>
    <property type="molecule type" value="Genomic_DNA"/>
</dbReference>
<dbReference type="PANTHER" id="PTHR43350">
    <property type="entry name" value="NAD-DEPENDENT ALCOHOL DEHYDROGENASE"/>
    <property type="match status" value="1"/>
</dbReference>
<feature type="domain" description="3-hydroxyacyl-CoA dehydrogenase NAD binding" evidence="6">
    <location>
        <begin position="150"/>
        <end position="184"/>
    </location>
</feature>
<keyword evidence="3" id="KW-0479">Metal-binding</keyword>
<dbReference type="SUPFAM" id="SSF51735">
    <property type="entry name" value="NAD(P)-binding Rossmann-fold domains"/>
    <property type="match status" value="1"/>
</dbReference>
<keyword evidence="8" id="KW-1185">Reference proteome</keyword>
<protein>
    <submittedName>
        <fullName evidence="7">Dehydrogenase</fullName>
    </submittedName>
</protein>
<dbReference type="Gene3D" id="3.90.180.10">
    <property type="entry name" value="Medium-chain alcohol dehydrogenases, catalytic domain"/>
    <property type="match status" value="1"/>
</dbReference>
<keyword evidence="4" id="KW-0862">Zinc</keyword>
<dbReference type="PANTHER" id="PTHR43350:SF19">
    <property type="entry name" value="D-GULOSIDE 3-DEHYDROGENASE"/>
    <property type="match status" value="1"/>
</dbReference>
<comment type="similarity">
    <text evidence="2">Belongs to the zinc-containing alcohol dehydrogenase family.</text>
</comment>
<evidence type="ECO:0000256" key="5">
    <source>
        <dbReference type="ARBA" id="ARBA00023002"/>
    </source>
</evidence>
<dbReference type="SUPFAM" id="SSF50129">
    <property type="entry name" value="GroES-like"/>
    <property type="match status" value="1"/>
</dbReference>
<accession>A0ABQ3E2Q2</accession>
<dbReference type="InterPro" id="IPR036291">
    <property type="entry name" value="NAD(P)-bd_dom_sf"/>
</dbReference>
<evidence type="ECO:0000256" key="4">
    <source>
        <dbReference type="ARBA" id="ARBA00022833"/>
    </source>
</evidence>
<evidence type="ECO:0000313" key="8">
    <source>
        <dbReference type="Proteomes" id="UP000637980"/>
    </source>
</evidence>
<name>A0ABQ3E2Q2_9HYPH</name>
<reference evidence="8" key="1">
    <citation type="journal article" date="2019" name="Int. J. Syst. Evol. Microbiol.">
        <title>The Global Catalogue of Microorganisms (GCM) 10K type strain sequencing project: providing services to taxonomists for standard genome sequencing and annotation.</title>
        <authorList>
            <consortium name="The Broad Institute Genomics Platform"/>
            <consortium name="The Broad Institute Genome Sequencing Center for Infectious Disease"/>
            <person name="Wu L."/>
            <person name="Ma J."/>
        </authorList>
    </citation>
    <scope>NUCLEOTIDE SEQUENCE [LARGE SCALE GENOMIC DNA]</scope>
    <source>
        <strain evidence="8">KCTC 12861</strain>
    </source>
</reference>
<dbReference type="InterPro" id="IPR011032">
    <property type="entry name" value="GroES-like_sf"/>
</dbReference>
<evidence type="ECO:0000256" key="2">
    <source>
        <dbReference type="ARBA" id="ARBA00008072"/>
    </source>
</evidence>
<comment type="caution">
    <text evidence="7">The sequence shown here is derived from an EMBL/GenBank/DDBJ whole genome shotgun (WGS) entry which is preliminary data.</text>
</comment>
<dbReference type="RefSeq" id="WP_189435681.1">
    <property type="nucleotide sequence ID" value="NZ_BMXE01000002.1"/>
</dbReference>
<evidence type="ECO:0000256" key="3">
    <source>
        <dbReference type="ARBA" id="ARBA00022723"/>
    </source>
</evidence>
<evidence type="ECO:0000313" key="7">
    <source>
        <dbReference type="EMBL" id="GHB23926.1"/>
    </source>
</evidence>